<dbReference type="PANTHER" id="PTHR12053">
    <property type="entry name" value="PROTEASE FAMILY M28 PLASMA GLUTAMATE CARBOXYPEPTIDASE-RELATED"/>
    <property type="match status" value="1"/>
</dbReference>
<comment type="subunit">
    <text evidence="20">Homodimer. The monomeric form is inactive while the homodimer is active.</text>
</comment>
<keyword evidence="13" id="KW-0256">Endoplasmic reticulum</keyword>
<dbReference type="GO" id="GO:0070573">
    <property type="term" value="F:metallodipeptidase activity"/>
    <property type="evidence" value="ECO:0007669"/>
    <property type="project" value="InterPro"/>
</dbReference>
<evidence type="ECO:0000256" key="8">
    <source>
        <dbReference type="ARBA" id="ARBA00022645"/>
    </source>
</evidence>
<dbReference type="Gene3D" id="3.40.630.10">
    <property type="entry name" value="Zn peptidases"/>
    <property type="match status" value="1"/>
</dbReference>
<feature type="signal peptide" evidence="22">
    <location>
        <begin position="1"/>
        <end position="39"/>
    </location>
</feature>
<keyword evidence="18" id="KW-0325">Glycoprotein</keyword>
<keyword evidence="10" id="KW-0479">Metal-binding</keyword>
<evidence type="ECO:0000256" key="16">
    <source>
        <dbReference type="ARBA" id="ARBA00023049"/>
    </source>
</evidence>
<gene>
    <name evidence="24" type="primary">cpq_0</name>
    <name evidence="24" type="ORF">Bhyg_01402</name>
</gene>
<keyword evidence="16" id="KW-0482">Metalloprotease</keyword>
<keyword evidence="17" id="KW-0865">Zymogen</keyword>
<evidence type="ECO:0000256" key="9">
    <source>
        <dbReference type="ARBA" id="ARBA00022670"/>
    </source>
</evidence>
<dbReference type="GO" id="GO:0043171">
    <property type="term" value="P:peptide catabolic process"/>
    <property type="evidence" value="ECO:0007669"/>
    <property type="project" value="TreeGrafter"/>
</dbReference>
<dbReference type="Gene3D" id="3.50.30.30">
    <property type="match status" value="1"/>
</dbReference>
<dbReference type="AlphaFoldDB" id="A0A9Q0NAR3"/>
<evidence type="ECO:0000256" key="19">
    <source>
        <dbReference type="ARBA" id="ARBA00023228"/>
    </source>
</evidence>
<evidence type="ECO:0000256" key="22">
    <source>
        <dbReference type="SAM" id="SignalP"/>
    </source>
</evidence>
<keyword evidence="11 22" id="KW-0732">Signal</keyword>
<name>A0A9Q0NAR3_9DIPT</name>
<evidence type="ECO:0000256" key="2">
    <source>
        <dbReference type="ARBA" id="ARBA00004371"/>
    </source>
</evidence>
<evidence type="ECO:0000313" key="24">
    <source>
        <dbReference type="EMBL" id="KAJ6646191.1"/>
    </source>
</evidence>
<evidence type="ECO:0000256" key="5">
    <source>
        <dbReference type="ARBA" id="ARBA00010918"/>
    </source>
</evidence>
<evidence type="ECO:0000256" key="18">
    <source>
        <dbReference type="ARBA" id="ARBA00023180"/>
    </source>
</evidence>
<reference evidence="24" key="1">
    <citation type="submission" date="2022-07" db="EMBL/GenBank/DDBJ databases">
        <authorList>
            <person name="Trinca V."/>
            <person name="Uliana J.V.C."/>
            <person name="Torres T.T."/>
            <person name="Ward R.J."/>
            <person name="Monesi N."/>
        </authorList>
    </citation>
    <scope>NUCLEOTIDE SEQUENCE</scope>
    <source>
        <strain evidence="24">HSMRA1968</strain>
        <tissue evidence="24">Whole embryos</tissue>
    </source>
</reference>
<evidence type="ECO:0000256" key="12">
    <source>
        <dbReference type="ARBA" id="ARBA00022801"/>
    </source>
</evidence>
<keyword evidence="12" id="KW-0378">Hydrolase</keyword>
<evidence type="ECO:0000256" key="13">
    <source>
        <dbReference type="ARBA" id="ARBA00022824"/>
    </source>
</evidence>
<proteinExistence type="inferred from homology"/>
<dbReference type="PANTHER" id="PTHR12053:SF3">
    <property type="entry name" value="CARBOXYPEPTIDASE Q"/>
    <property type="match status" value="1"/>
</dbReference>
<comment type="subcellular location">
    <subcellularLocation>
        <location evidence="1">Endoplasmic reticulum</location>
    </subcellularLocation>
    <subcellularLocation>
        <location evidence="3">Golgi apparatus</location>
    </subcellularLocation>
    <subcellularLocation>
        <location evidence="2">Lysosome</location>
    </subcellularLocation>
    <subcellularLocation>
        <location evidence="4">Secreted</location>
    </subcellularLocation>
</comment>
<evidence type="ECO:0000256" key="20">
    <source>
        <dbReference type="ARBA" id="ARBA00025833"/>
    </source>
</evidence>
<dbReference type="GO" id="GO:0005794">
    <property type="term" value="C:Golgi apparatus"/>
    <property type="evidence" value="ECO:0007669"/>
    <property type="project" value="UniProtKB-SubCell"/>
</dbReference>
<feature type="chain" id="PRO_5040241504" description="Carboxypeptidase Q" evidence="22">
    <location>
        <begin position="40"/>
        <end position="525"/>
    </location>
</feature>
<evidence type="ECO:0000256" key="6">
    <source>
        <dbReference type="ARBA" id="ARBA00014116"/>
    </source>
</evidence>
<keyword evidence="9" id="KW-0645">Protease</keyword>
<feature type="domain" description="Peptidase M28" evidence="23">
    <location>
        <begin position="282"/>
        <end position="469"/>
    </location>
</feature>
<dbReference type="Proteomes" id="UP001151699">
    <property type="component" value="Chromosome A"/>
</dbReference>
<dbReference type="OrthoDB" id="7777813at2759"/>
<evidence type="ECO:0000256" key="4">
    <source>
        <dbReference type="ARBA" id="ARBA00004613"/>
    </source>
</evidence>
<evidence type="ECO:0000256" key="3">
    <source>
        <dbReference type="ARBA" id="ARBA00004555"/>
    </source>
</evidence>
<keyword evidence="8 24" id="KW-0121">Carboxypeptidase</keyword>
<dbReference type="GO" id="GO:0005764">
    <property type="term" value="C:lysosome"/>
    <property type="evidence" value="ECO:0007669"/>
    <property type="project" value="UniProtKB-SubCell"/>
</dbReference>
<dbReference type="InterPro" id="IPR046450">
    <property type="entry name" value="PA_dom_sf"/>
</dbReference>
<dbReference type="InterPro" id="IPR007484">
    <property type="entry name" value="Peptidase_M28"/>
</dbReference>
<dbReference type="GO" id="GO:0006508">
    <property type="term" value="P:proteolysis"/>
    <property type="evidence" value="ECO:0007669"/>
    <property type="project" value="UniProtKB-KW"/>
</dbReference>
<feature type="non-terminal residue" evidence="24">
    <location>
        <position position="525"/>
    </location>
</feature>
<dbReference type="InterPro" id="IPR039866">
    <property type="entry name" value="CPQ"/>
</dbReference>
<evidence type="ECO:0000256" key="15">
    <source>
        <dbReference type="ARBA" id="ARBA00023034"/>
    </source>
</evidence>
<keyword evidence="25" id="KW-1185">Reference proteome</keyword>
<dbReference type="GO" id="GO:0005783">
    <property type="term" value="C:endoplasmic reticulum"/>
    <property type="evidence" value="ECO:0007669"/>
    <property type="project" value="UniProtKB-SubCell"/>
</dbReference>
<sequence>NNFATHWNFTTSTSGVKMLKNRIVLALSFLIFCLRLADSQCVLDPAISAEIKNYEPTVKLIVDKVLNGDFKGKLFNDTAEFVDTVGARVVGSEGLEKGIDYILNWMRAQGFDAVDGEEITTPNWIRENESLEMLAPRYQKLGILGYGKSVGTPGPIEAEIVVVRDFDELEQRSSEVPGKIVVYDHTYVSYGYSTMYRYSGAIEAGKRGAIAAIAGAVSNTGMNLPHTGQMAYSEDENIPRIPLASISVDNAQMLGRMHRRGNRIVLKLNMENVHPGNITSRNTVGQLTGSELPDQKVIVSGHIDSWDVGQGAQDDGGAVVMSVLVISLLKSLGLTPRRTIQAIGWTSEENGLVGVQGYIERHLAEINDGKIAAAFESDSGLFAPTGYGFAGTDEGACIVQEILKLFEQQDFTRFSRGNRVGSDVAYLSDLSVPTFNFVTSNEKYFWYHHAESDTMTAMDSDELDLCLAVYSASAYIVADLSQSLSRSIPEPEPTGEPNSGTHFSSSTILQLIIVQFVIFVSARFW</sequence>
<keyword evidence="15" id="KW-0333">Golgi apparatus</keyword>
<dbReference type="GO" id="GO:0005615">
    <property type="term" value="C:extracellular space"/>
    <property type="evidence" value="ECO:0007669"/>
    <property type="project" value="TreeGrafter"/>
</dbReference>
<keyword evidence="14" id="KW-0862">Zinc</keyword>
<keyword evidence="19" id="KW-0458">Lysosome</keyword>
<dbReference type="GO" id="GO:0046872">
    <property type="term" value="F:metal ion binding"/>
    <property type="evidence" value="ECO:0007669"/>
    <property type="project" value="UniProtKB-KW"/>
</dbReference>
<comment type="similarity">
    <text evidence="5">Belongs to the peptidase M28 family.</text>
</comment>
<protein>
    <recommendedName>
        <fullName evidence="6">Carboxypeptidase Q</fullName>
    </recommendedName>
    <alternativeName>
        <fullName evidence="21">Plasma glutamate carboxypeptidase</fullName>
    </alternativeName>
</protein>
<dbReference type="GO" id="GO:0004180">
    <property type="term" value="F:carboxypeptidase activity"/>
    <property type="evidence" value="ECO:0007669"/>
    <property type="project" value="UniProtKB-KW"/>
</dbReference>
<dbReference type="EMBL" id="WJQU01000001">
    <property type="protein sequence ID" value="KAJ6646191.1"/>
    <property type="molecule type" value="Genomic_DNA"/>
</dbReference>
<evidence type="ECO:0000259" key="23">
    <source>
        <dbReference type="Pfam" id="PF04389"/>
    </source>
</evidence>
<evidence type="ECO:0000313" key="25">
    <source>
        <dbReference type="Proteomes" id="UP001151699"/>
    </source>
</evidence>
<evidence type="ECO:0000256" key="21">
    <source>
        <dbReference type="ARBA" id="ARBA00033328"/>
    </source>
</evidence>
<dbReference type="SUPFAM" id="SSF53187">
    <property type="entry name" value="Zn-dependent exopeptidases"/>
    <property type="match status" value="1"/>
</dbReference>
<evidence type="ECO:0000256" key="14">
    <source>
        <dbReference type="ARBA" id="ARBA00022833"/>
    </source>
</evidence>
<accession>A0A9Q0NAR3</accession>
<dbReference type="Pfam" id="PF04389">
    <property type="entry name" value="Peptidase_M28"/>
    <property type="match status" value="1"/>
</dbReference>
<evidence type="ECO:0000256" key="17">
    <source>
        <dbReference type="ARBA" id="ARBA00023145"/>
    </source>
</evidence>
<evidence type="ECO:0000256" key="1">
    <source>
        <dbReference type="ARBA" id="ARBA00004240"/>
    </source>
</evidence>
<organism evidence="24 25">
    <name type="scientific">Pseudolycoriella hygida</name>
    <dbReference type="NCBI Taxonomy" id="35572"/>
    <lineage>
        <taxon>Eukaryota</taxon>
        <taxon>Metazoa</taxon>
        <taxon>Ecdysozoa</taxon>
        <taxon>Arthropoda</taxon>
        <taxon>Hexapoda</taxon>
        <taxon>Insecta</taxon>
        <taxon>Pterygota</taxon>
        <taxon>Neoptera</taxon>
        <taxon>Endopterygota</taxon>
        <taxon>Diptera</taxon>
        <taxon>Nematocera</taxon>
        <taxon>Sciaroidea</taxon>
        <taxon>Sciaridae</taxon>
        <taxon>Pseudolycoriella</taxon>
    </lineage>
</organism>
<dbReference type="SUPFAM" id="SSF52025">
    <property type="entry name" value="PA domain"/>
    <property type="match status" value="1"/>
</dbReference>
<evidence type="ECO:0000256" key="11">
    <source>
        <dbReference type="ARBA" id="ARBA00022729"/>
    </source>
</evidence>
<evidence type="ECO:0000256" key="7">
    <source>
        <dbReference type="ARBA" id="ARBA00022525"/>
    </source>
</evidence>
<keyword evidence="7" id="KW-0964">Secreted</keyword>
<evidence type="ECO:0000256" key="10">
    <source>
        <dbReference type="ARBA" id="ARBA00022723"/>
    </source>
</evidence>
<comment type="caution">
    <text evidence="24">The sequence shown here is derived from an EMBL/GenBank/DDBJ whole genome shotgun (WGS) entry which is preliminary data.</text>
</comment>